<reference evidence="3 4" key="1">
    <citation type="journal article" date="2020" name="Genomics">
        <title>Complete, high-quality genomes from long-read metagenomic sequencing of two wolf lichen thalli reveals enigmatic genome architecture.</title>
        <authorList>
            <person name="McKenzie S.K."/>
            <person name="Walston R.F."/>
            <person name="Allen J.L."/>
        </authorList>
    </citation>
    <scope>NUCLEOTIDE SEQUENCE [LARGE SCALE GENOMIC DNA]</scope>
    <source>
        <strain evidence="3">WasteWater1</strain>
    </source>
</reference>
<dbReference type="PANTHER" id="PTHR21310">
    <property type="entry name" value="AMINOGLYCOSIDE PHOSPHOTRANSFERASE-RELATED-RELATED"/>
    <property type="match status" value="1"/>
</dbReference>
<feature type="region of interest" description="Disordered" evidence="1">
    <location>
        <begin position="521"/>
        <end position="560"/>
    </location>
</feature>
<dbReference type="GeneID" id="59337540"/>
<dbReference type="RefSeq" id="XP_037154832.1">
    <property type="nucleotide sequence ID" value="XM_037300006.1"/>
</dbReference>
<dbReference type="AlphaFoldDB" id="A0A8H6FFT5"/>
<protein>
    <recommendedName>
        <fullName evidence="2">Aminoglycoside phosphotransferase domain-containing protein</fullName>
    </recommendedName>
</protein>
<gene>
    <name evidence="3" type="ORF">HO133_009145</name>
</gene>
<dbReference type="EMBL" id="JACCJB010000006">
    <property type="protein sequence ID" value="KAF6226279.1"/>
    <property type="molecule type" value="Genomic_DNA"/>
</dbReference>
<comment type="caution">
    <text evidence="3">The sequence shown here is derived from an EMBL/GenBank/DDBJ whole genome shotgun (WGS) entry which is preliminary data.</text>
</comment>
<feature type="domain" description="Aminoglycoside phosphotransferase" evidence="2">
    <location>
        <begin position="169"/>
        <end position="426"/>
    </location>
</feature>
<proteinExistence type="predicted"/>
<dbReference type="SUPFAM" id="SSF56112">
    <property type="entry name" value="Protein kinase-like (PK-like)"/>
    <property type="match status" value="1"/>
</dbReference>
<evidence type="ECO:0000313" key="4">
    <source>
        <dbReference type="Proteomes" id="UP000593566"/>
    </source>
</evidence>
<accession>A0A8H6FFT5</accession>
<name>A0A8H6FFT5_9LECA</name>
<sequence>MAFPAAEGPDTEAVVEKTSRQPPSAPTWHSIKPDGVSSEFVDAPERPLSETENMTPGSEKAHSRKSKKSNESNVSFTSTIEYDQTPFDQYIHQVKELCHLLWPPLPKISQDVKTSRVERLLANNRVAGVLLPKRSRSARAPAPPKEFLIERLRGGGFNRVIGITAKHSPDEEPVRLILRVPRFDDTRPDREVAVLHFIRHYTQIPVPEVKYVDLTSDNPLKQCYVIHNRIPGCDLQNNTGPTFYLSLNHEQKCTFAKEFALLLLELHDITHPFPGLIEVSADSDNDRSFTVRPFELETVSGYERELDLTTKLPFFQVRPFVKDWKRSENPPREQCTYYFMIAQFGRWKALELRSDPATISWSKSYDRLVTMALQMDTFGFLGKDENCICHLDLLGAPRNIMVDIKSDGSMSITGILDWDSAVFAPRFAGCAPPMWLWAWDDIKEDEKHANDTPSNPEDREIKRIFEETVGDWFLSYAYKPEYRLARELFRFAKSGITSSTETQEVEELLKEWAAIYESRVADAEEEATNTEDAASEKAAEGEVDGLTEKGLLSDERTSFV</sequence>
<organism evidence="3 4">
    <name type="scientific">Letharia lupina</name>
    <dbReference type="NCBI Taxonomy" id="560253"/>
    <lineage>
        <taxon>Eukaryota</taxon>
        <taxon>Fungi</taxon>
        <taxon>Dikarya</taxon>
        <taxon>Ascomycota</taxon>
        <taxon>Pezizomycotina</taxon>
        <taxon>Lecanoromycetes</taxon>
        <taxon>OSLEUM clade</taxon>
        <taxon>Lecanoromycetidae</taxon>
        <taxon>Lecanorales</taxon>
        <taxon>Lecanorineae</taxon>
        <taxon>Parmeliaceae</taxon>
        <taxon>Letharia</taxon>
    </lineage>
</organism>
<feature type="compositionally biased region" description="Basic and acidic residues" evidence="1">
    <location>
        <begin position="551"/>
        <end position="560"/>
    </location>
</feature>
<dbReference type="InterPro" id="IPR002575">
    <property type="entry name" value="Aminoglycoside_PTrfase"/>
</dbReference>
<evidence type="ECO:0000256" key="1">
    <source>
        <dbReference type="SAM" id="MobiDB-lite"/>
    </source>
</evidence>
<dbReference type="InterPro" id="IPR051678">
    <property type="entry name" value="AGP_Transferase"/>
</dbReference>
<feature type="region of interest" description="Disordered" evidence="1">
    <location>
        <begin position="1"/>
        <end position="74"/>
    </location>
</feature>
<dbReference type="Pfam" id="PF01636">
    <property type="entry name" value="APH"/>
    <property type="match status" value="1"/>
</dbReference>
<dbReference type="InterPro" id="IPR011009">
    <property type="entry name" value="Kinase-like_dom_sf"/>
</dbReference>
<keyword evidence="4" id="KW-1185">Reference proteome</keyword>
<dbReference type="PANTHER" id="PTHR21310:SF56">
    <property type="entry name" value="AMINOGLYCOSIDE PHOSPHOTRANSFERASE DOMAIN-CONTAINING PROTEIN"/>
    <property type="match status" value="1"/>
</dbReference>
<evidence type="ECO:0000313" key="3">
    <source>
        <dbReference type="EMBL" id="KAF6226279.1"/>
    </source>
</evidence>
<dbReference type="Proteomes" id="UP000593566">
    <property type="component" value="Unassembled WGS sequence"/>
</dbReference>
<evidence type="ECO:0000259" key="2">
    <source>
        <dbReference type="Pfam" id="PF01636"/>
    </source>
</evidence>